<reference evidence="1" key="1">
    <citation type="submission" date="2022-03" db="EMBL/GenBank/DDBJ databases">
        <title>Characterization and genomic analysis of a Streptococcus dysgalactiae associated with cultured channel catfish mortalities in China.</title>
        <authorList>
            <person name="Wang J."/>
            <person name="Geng Y."/>
        </authorList>
    </citation>
    <scope>NUCLEOTIDE SEQUENCE</scope>
    <source>
        <strain evidence="1">WJ001</strain>
    </source>
</reference>
<protein>
    <submittedName>
        <fullName evidence="1">Uncharacterized protein</fullName>
    </submittedName>
</protein>
<gene>
    <name evidence="1" type="ORF">MP619_10845</name>
</gene>
<dbReference type="EMBL" id="CP095081">
    <property type="protein sequence ID" value="WAI92968.1"/>
    <property type="molecule type" value="Genomic_DNA"/>
</dbReference>
<dbReference type="Proteomes" id="UP001164948">
    <property type="component" value="Chromosome"/>
</dbReference>
<proteinExistence type="predicted"/>
<evidence type="ECO:0000313" key="2">
    <source>
        <dbReference type="Proteomes" id="UP001164948"/>
    </source>
</evidence>
<accession>A0AAE9ULT9</accession>
<sequence>MQRQTELRSKKLDIFKENYSKRYNRQYYIFQDFIEKSGNIIAQLDSKVVPSDKNIQEFESAALKCLIFLDPKERKEFDVFRIDVKKELGIEDPREKPSTIHTLINPKPFLGINSILFKQQIVNQLYTSFNKCIKIASAKLATIEEEEQEQLYLVSASIPQRLGRTLISAKRKLSTQLKLKAKAIRKQLRRKT</sequence>
<dbReference type="AlphaFoldDB" id="A0AAE9ULT9"/>
<evidence type="ECO:0000313" key="1">
    <source>
        <dbReference type="EMBL" id="WAI92968.1"/>
    </source>
</evidence>
<organism evidence="1 2">
    <name type="scientific">Streptococcus dysgalactiae</name>
    <dbReference type="NCBI Taxonomy" id="1334"/>
    <lineage>
        <taxon>Bacteria</taxon>
        <taxon>Bacillati</taxon>
        <taxon>Bacillota</taxon>
        <taxon>Bacilli</taxon>
        <taxon>Lactobacillales</taxon>
        <taxon>Streptococcaceae</taxon>
        <taxon>Streptococcus</taxon>
    </lineage>
</organism>
<dbReference type="RefSeq" id="WP_232022241.1">
    <property type="nucleotide sequence ID" value="NZ_AP018726.1"/>
</dbReference>
<name>A0AAE9ULT9_STRDY</name>